<dbReference type="GO" id="GO:0042601">
    <property type="term" value="C:endospore-forming forespore"/>
    <property type="evidence" value="ECO:0007669"/>
    <property type="project" value="TreeGrafter"/>
</dbReference>
<keyword evidence="2" id="KW-0808">Transferase</keyword>
<reference evidence="2 3" key="1">
    <citation type="submission" date="2019-08" db="EMBL/GenBank/DDBJ databases">
        <title>Bacillus genomes from the desert of Cuatro Cienegas, Coahuila.</title>
        <authorList>
            <person name="Olmedo-Alvarez G."/>
        </authorList>
    </citation>
    <scope>NUCLEOTIDE SEQUENCE [LARGE SCALE GENOMIC DNA]</scope>
    <source>
        <strain evidence="2 3">CH128b_4D</strain>
    </source>
</reference>
<evidence type="ECO:0000313" key="2">
    <source>
        <dbReference type="EMBL" id="TYS00891.1"/>
    </source>
</evidence>
<evidence type="ECO:0000313" key="3">
    <source>
        <dbReference type="Proteomes" id="UP000325182"/>
    </source>
</evidence>
<comment type="caution">
    <text evidence="2">The sequence shown here is derived from an EMBL/GenBank/DDBJ whole genome shotgun (WGS) entry which is preliminary data.</text>
</comment>
<dbReference type="InterPro" id="IPR002575">
    <property type="entry name" value="Aminoglycoside_PTrfase"/>
</dbReference>
<dbReference type="InterPro" id="IPR047175">
    <property type="entry name" value="CotS-like"/>
</dbReference>
<organism evidence="2 3">
    <name type="scientific">Rossellomorea vietnamensis</name>
    <dbReference type="NCBI Taxonomy" id="218284"/>
    <lineage>
        <taxon>Bacteria</taxon>
        <taxon>Bacillati</taxon>
        <taxon>Bacillota</taxon>
        <taxon>Bacilli</taxon>
        <taxon>Bacillales</taxon>
        <taxon>Bacillaceae</taxon>
        <taxon>Rossellomorea</taxon>
    </lineage>
</organism>
<dbReference type="EMBL" id="VTEG01000002">
    <property type="protein sequence ID" value="TYS00891.1"/>
    <property type="molecule type" value="Genomic_DNA"/>
</dbReference>
<gene>
    <name evidence="2" type="ORF">FZC84_05205</name>
</gene>
<feature type="domain" description="Aminoglycoside phosphotransferase" evidence="1">
    <location>
        <begin position="41"/>
        <end position="246"/>
    </location>
</feature>
<sequence>MMMISKTDYTSGDGFQNRLLFLLKGKLEDRSIGLIRIKDGKWKVTSDKGNWFLKLYSSRRKFQLQKEVTEELCNGGFSRVPSYHPLHQSDTIEIDGKMAGLTEWVDTTGNFTYKTFPERQEALAVLQSFHHHSQKALLRKDFRSLKGQRLLEKWRARLDEFKGSRQRFGGVIPLEVIDTYILLGEQALEGMAKSSFSEESCILHGDLAHHNFLRDTNQELFMIDLDLISAGPPEIDYIQFANRIFPYINWSPELLWKHRALADYKDRKIFLNSILYPSDVFREWNRFFRESSRYQKTVWYYLMNLTLHQFGARIMCCNEIRTKLS</sequence>
<evidence type="ECO:0000259" key="1">
    <source>
        <dbReference type="Pfam" id="PF01636"/>
    </source>
</evidence>
<proteinExistence type="predicted"/>
<dbReference type="Proteomes" id="UP000325182">
    <property type="component" value="Unassembled WGS sequence"/>
</dbReference>
<accession>A0A5D4MIR8</accession>
<dbReference type="PANTHER" id="PTHR39179">
    <property type="entry name" value="SPORE COAT PROTEIN I"/>
    <property type="match status" value="1"/>
</dbReference>
<protein>
    <submittedName>
        <fullName evidence="2">Phosphotransferase</fullName>
    </submittedName>
</protein>
<dbReference type="InterPro" id="IPR011009">
    <property type="entry name" value="Kinase-like_dom_sf"/>
</dbReference>
<dbReference type="Pfam" id="PF01636">
    <property type="entry name" value="APH"/>
    <property type="match status" value="1"/>
</dbReference>
<dbReference type="SUPFAM" id="SSF56112">
    <property type="entry name" value="Protein kinase-like (PK-like)"/>
    <property type="match status" value="1"/>
</dbReference>
<dbReference type="Gene3D" id="3.90.1200.10">
    <property type="match status" value="1"/>
</dbReference>
<name>A0A5D4MIR8_9BACI</name>
<dbReference type="PANTHER" id="PTHR39179:SF3">
    <property type="entry name" value="COTS-RELATED PROTEIN"/>
    <property type="match status" value="1"/>
</dbReference>
<dbReference type="GO" id="GO:0016740">
    <property type="term" value="F:transferase activity"/>
    <property type="evidence" value="ECO:0007669"/>
    <property type="project" value="UniProtKB-KW"/>
</dbReference>
<dbReference type="Gene3D" id="3.30.200.20">
    <property type="entry name" value="Phosphorylase Kinase, domain 1"/>
    <property type="match status" value="1"/>
</dbReference>
<dbReference type="AlphaFoldDB" id="A0A5D4MIR8"/>